<dbReference type="InterPro" id="IPR020843">
    <property type="entry name" value="ER"/>
</dbReference>
<accession>A0A4R2D9D3</accession>
<keyword evidence="1 4" id="KW-0479">Metal-binding</keyword>
<dbReference type="PROSITE" id="PS00059">
    <property type="entry name" value="ADH_ZINC"/>
    <property type="match status" value="1"/>
</dbReference>
<dbReference type="RefSeq" id="WP_133032752.1">
    <property type="nucleotide sequence ID" value="NZ_BAABEI010000012.1"/>
</dbReference>
<evidence type="ECO:0000256" key="4">
    <source>
        <dbReference type="RuleBase" id="RU361277"/>
    </source>
</evidence>
<dbReference type="AlphaFoldDB" id="A0A4R2D9D3"/>
<feature type="domain" description="Enoyl reductase (ER)" evidence="5">
    <location>
        <begin position="7"/>
        <end position="337"/>
    </location>
</feature>
<keyword evidence="7" id="KW-1185">Reference proteome</keyword>
<keyword evidence="2 4" id="KW-0862">Zinc</keyword>
<comment type="cofactor">
    <cofactor evidence="4">
        <name>Zn(2+)</name>
        <dbReference type="ChEBI" id="CHEBI:29105"/>
    </cofactor>
</comment>
<proteinExistence type="inferred from homology"/>
<dbReference type="Pfam" id="PF00107">
    <property type="entry name" value="ADH_zinc_N"/>
    <property type="match status" value="1"/>
</dbReference>
<dbReference type="InterPro" id="IPR036291">
    <property type="entry name" value="NAD(P)-bd_dom_sf"/>
</dbReference>
<dbReference type="SMART" id="SM00829">
    <property type="entry name" value="PKS_ER"/>
    <property type="match status" value="1"/>
</dbReference>
<dbReference type="GO" id="GO:0016616">
    <property type="term" value="F:oxidoreductase activity, acting on the CH-OH group of donors, NAD or NADP as acceptor"/>
    <property type="evidence" value="ECO:0007669"/>
    <property type="project" value="UniProtKB-ARBA"/>
</dbReference>
<gene>
    <name evidence="6" type="ORF">EV665_101193</name>
</gene>
<dbReference type="GO" id="GO:0008270">
    <property type="term" value="F:zinc ion binding"/>
    <property type="evidence" value="ECO:0007669"/>
    <property type="project" value="InterPro"/>
</dbReference>
<comment type="caution">
    <text evidence="6">The sequence shown here is derived from an EMBL/GenBank/DDBJ whole genome shotgun (WGS) entry which is preliminary data.</text>
</comment>
<organism evidence="6 7">
    <name type="scientific">Shinella granuli</name>
    <dbReference type="NCBI Taxonomy" id="323621"/>
    <lineage>
        <taxon>Bacteria</taxon>
        <taxon>Pseudomonadati</taxon>
        <taxon>Pseudomonadota</taxon>
        <taxon>Alphaproteobacteria</taxon>
        <taxon>Hyphomicrobiales</taxon>
        <taxon>Rhizobiaceae</taxon>
        <taxon>Shinella</taxon>
    </lineage>
</organism>
<evidence type="ECO:0000313" key="6">
    <source>
        <dbReference type="EMBL" id="TCN48459.1"/>
    </source>
</evidence>
<evidence type="ECO:0000256" key="2">
    <source>
        <dbReference type="ARBA" id="ARBA00022833"/>
    </source>
</evidence>
<dbReference type="InterPro" id="IPR050129">
    <property type="entry name" value="Zn_alcohol_dh"/>
</dbReference>
<evidence type="ECO:0000259" key="5">
    <source>
        <dbReference type="SMART" id="SM00829"/>
    </source>
</evidence>
<dbReference type="Gene3D" id="3.40.50.720">
    <property type="entry name" value="NAD(P)-binding Rossmann-like Domain"/>
    <property type="match status" value="1"/>
</dbReference>
<dbReference type="Gene3D" id="3.90.180.10">
    <property type="entry name" value="Medium-chain alcohol dehydrogenases, catalytic domain"/>
    <property type="match status" value="1"/>
</dbReference>
<evidence type="ECO:0000256" key="1">
    <source>
        <dbReference type="ARBA" id="ARBA00022723"/>
    </source>
</evidence>
<dbReference type="EMBL" id="SLVX01000001">
    <property type="protein sequence ID" value="TCN48459.1"/>
    <property type="molecule type" value="Genomic_DNA"/>
</dbReference>
<dbReference type="SUPFAM" id="SSF51735">
    <property type="entry name" value="NAD(P)-binding Rossmann-fold domains"/>
    <property type="match status" value="1"/>
</dbReference>
<name>A0A4R2D9D3_SHIGR</name>
<dbReference type="InterPro" id="IPR013149">
    <property type="entry name" value="ADH-like_C"/>
</dbReference>
<dbReference type="InterPro" id="IPR011032">
    <property type="entry name" value="GroES-like_sf"/>
</dbReference>
<dbReference type="SUPFAM" id="SSF50129">
    <property type="entry name" value="GroES-like"/>
    <property type="match status" value="1"/>
</dbReference>
<protein>
    <submittedName>
        <fullName evidence="6">Threonine dehydrogenase-like Zn-dependent dehydrogenase</fullName>
    </submittedName>
</protein>
<dbReference type="Pfam" id="PF08240">
    <property type="entry name" value="ADH_N"/>
    <property type="match status" value="1"/>
</dbReference>
<dbReference type="InterPro" id="IPR013154">
    <property type="entry name" value="ADH-like_N"/>
</dbReference>
<dbReference type="Proteomes" id="UP000295351">
    <property type="component" value="Unassembled WGS sequence"/>
</dbReference>
<dbReference type="PANTHER" id="PTHR43401:SF2">
    <property type="entry name" value="L-THREONINE 3-DEHYDROGENASE"/>
    <property type="match status" value="1"/>
</dbReference>
<keyword evidence="3" id="KW-0560">Oxidoreductase</keyword>
<evidence type="ECO:0000256" key="3">
    <source>
        <dbReference type="ARBA" id="ARBA00023002"/>
    </source>
</evidence>
<reference evidence="6 7" key="1">
    <citation type="submission" date="2019-03" db="EMBL/GenBank/DDBJ databases">
        <title>Genomic Encyclopedia of Type Strains, Phase IV (KMG-IV): sequencing the most valuable type-strain genomes for metagenomic binning, comparative biology and taxonomic classification.</title>
        <authorList>
            <person name="Goeker M."/>
        </authorList>
    </citation>
    <scope>NUCLEOTIDE SEQUENCE [LARGE SCALE GENOMIC DNA]</scope>
    <source>
        <strain evidence="6 7">DSM 18401</strain>
    </source>
</reference>
<dbReference type="PANTHER" id="PTHR43401">
    <property type="entry name" value="L-THREONINE 3-DEHYDROGENASE"/>
    <property type="match status" value="1"/>
</dbReference>
<evidence type="ECO:0000313" key="7">
    <source>
        <dbReference type="Proteomes" id="UP000295351"/>
    </source>
</evidence>
<sequence>MKAARLEAIGEFFVRTVEKPEPGPDDLLVRIEAAGICGTDRHLFHGDFPCRPPVTLGHEFSGIVEAVGKAVIDVHPGMRITGDPNIHCGRCAQCRRGRINLCENLQAIGIHRDGGFADYVLVPQKQAYQLPLSLPPEHGAFCEPLACCLHGTDMAGIEPGSTVVVLGGGVIGMLVVQLARLAGATTVILVTRQAVRRKLAEAIGATHSFDPGSGNTVDGIVGKDGLLPGGADVVIECAGVAETVAEAPKLARNGGTVVILGVLPQGETVEFEPFDLLFREVKILTSFLNPFTHGRAAALISSGTIKVDRLISRRIGLDDLPDAVANPPRPGEVKVLVMPGLKT</sequence>
<comment type="similarity">
    <text evidence="4">Belongs to the zinc-containing alcohol dehydrogenase family.</text>
</comment>
<dbReference type="InterPro" id="IPR002328">
    <property type="entry name" value="ADH_Zn_CS"/>
</dbReference>
<dbReference type="CDD" id="cd08234">
    <property type="entry name" value="threonine_DH_like"/>
    <property type="match status" value="1"/>
</dbReference>